<evidence type="ECO:0008006" key="3">
    <source>
        <dbReference type="Google" id="ProtNLM"/>
    </source>
</evidence>
<evidence type="ECO:0000313" key="2">
    <source>
        <dbReference type="EMBL" id="CAB4211820.1"/>
    </source>
</evidence>
<proteinExistence type="predicted"/>
<reference evidence="1" key="1">
    <citation type="submission" date="2020-04" db="EMBL/GenBank/DDBJ databases">
        <authorList>
            <person name="Chiriac C."/>
            <person name="Salcher M."/>
            <person name="Ghai R."/>
            <person name="Kavagutti S V."/>
        </authorList>
    </citation>
    <scope>NUCLEOTIDE SEQUENCE</scope>
</reference>
<sequence length="138" mass="16625">MQTFLPFASFTASAEVLDYRRLGKQRVEALQIINVLRGRQKTNGWRKHPAVLMWAGYEPALEKYHDTMIIEWVRRGYNNSMNLIIPKEKIEMPWWYGNRDLHASHRSNLLRKDEEYYGRFGWSESHDVPYWWPTNQTH</sequence>
<name>A0A6J5MBU3_9CAUD</name>
<dbReference type="EMBL" id="LR796419">
    <property type="protein sequence ID" value="CAB4142793.1"/>
    <property type="molecule type" value="Genomic_DNA"/>
</dbReference>
<dbReference type="NCBIfam" id="NF038085">
    <property type="entry name" value="MSMEG_6728_fam"/>
    <property type="match status" value="1"/>
</dbReference>
<gene>
    <name evidence="2" type="ORF">UFOVP1414_27</name>
    <name evidence="1" type="ORF">UFOVP442_50</name>
</gene>
<evidence type="ECO:0000313" key="1">
    <source>
        <dbReference type="EMBL" id="CAB4142793.1"/>
    </source>
</evidence>
<dbReference type="EMBL" id="LR797380">
    <property type="protein sequence ID" value="CAB4211820.1"/>
    <property type="molecule type" value="Genomic_DNA"/>
</dbReference>
<dbReference type="Pfam" id="PF03013">
    <property type="entry name" value="Pyr_excise"/>
    <property type="match status" value="1"/>
</dbReference>
<organism evidence="1">
    <name type="scientific">uncultured Caudovirales phage</name>
    <dbReference type="NCBI Taxonomy" id="2100421"/>
    <lineage>
        <taxon>Viruses</taxon>
        <taxon>Duplodnaviria</taxon>
        <taxon>Heunggongvirae</taxon>
        <taxon>Uroviricota</taxon>
        <taxon>Caudoviricetes</taxon>
        <taxon>Peduoviridae</taxon>
        <taxon>Maltschvirus</taxon>
        <taxon>Maltschvirus maltsch</taxon>
    </lineage>
</organism>
<protein>
    <recommendedName>
        <fullName evidence="3">Pyrimidine dimer DNA glycosylase</fullName>
    </recommendedName>
</protein>
<dbReference type="InterPro" id="IPR004260">
    <property type="entry name" value="Pyr-dimer_DNA_glycosylase"/>
</dbReference>
<accession>A0A6J5MBU3</accession>